<accession>A0A3E0TVS0</accession>
<keyword evidence="1" id="KW-0812">Transmembrane</keyword>
<dbReference type="PROSITE" id="PS50883">
    <property type="entry name" value="EAL"/>
    <property type="match status" value="1"/>
</dbReference>
<dbReference type="PANTHER" id="PTHR44757:SF2">
    <property type="entry name" value="BIOFILM ARCHITECTURE MAINTENANCE PROTEIN MBAA"/>
    <property type="match status" value="1"/>
</dbReference>
<dbReference type="Gene3D" id="3.30.70.270">
    <property type="match status" value="1"/>
</dbReference>
<proteinExistence type="predicted"/>
<dbReference type="SMART" id="SM00052">
    <property type="entry name" value="EAL"/>
    <property type="match status" value="1"/>
</dbReference>
<dbReference type="CDD" id="cd01948">
    <property type="entry name" value="EAL"/>
    <property type="match status" value="1"/>
</dbReference>
<dbReference type="InterPro" id="IPR043128">
    <property type="entry name" value="Rev_trsase/Diguanyl_cyclase"/>
</dbReference>
<dbReference type="SMART" id="SM00267">
    <property type="entry name" value="GGDEF"/>
    <property type="match status" value="1"/>
</dbReference>
<evidence type="ECO:0000256" key="1">
    <source>
        <dbReference type="SAM" id="Phobius"/>
    </source>
</evidence>
<dbReference type="RefSeq" id="WP_116009487.1">
    <property type="nucleotide sequence ID" value="NZ_QUOU01000001.1"/>
</dbReference>
<dbReference type="InterPro" id="IPR000160">
    <property type="entry name" value="GGDEF_dom"/>
</dbReference>
<feature type="transmembrane region" description="Helical" evidence="1">
    <location>
        <begin position="56"/>
        <end position="75"/>
    </location>
</feature>
<dbReference type="OrthoDB" id="1316910at2"/>
<reference evidence="4 5" key="1">
    <citation type="submission" date="2018-08" db="EMBL/GenBank/DDBJ databases">
        <title>Thalassotalea euphylliae genome.</title>
        <authorList>
            <person name="Summers S."/>
            <person name="Rice S.A."/>
            <person name="Freckelton M.L."/>
            <person name="Nedved B.T."/>
            <person name="Hadfield M.G."/>
        </authorList>
    </citation>
    <scope>NUCLEOTIDE SEQUENCE [LARGE SCALE GENOMIC DNA]</scope>
    <source>
        <strain evidence="4 5">H1</strain>
    </source>
</reference>
<feature type="domain" description="EAL" evidence="2">
    <location>
        <begin position="263"/>
        <end position="513"/>
    </location>
</feature>
<evidence type="ECO:0000313" key="4">
    <source>
        <dbReference type="EMBL" id="REL28453.1"/>
    </source>
</evidence>
<dbReference type="SUPFAM" id="SSF141868">
    <property type="entry name" value="EAL domain-like"/>
    <property type="match status" value="1"/>
</dbReference>
<dbReference type="Pfam" id="PF00990">
    <property type="entry name" value="GGDEF"/>
    <property type="match status" value="1"/>
</dbReference>
<feature type="transmembrane region" description="Helical" evidence="1">
    <location>
        <begin position="15"/>
        <end position="36"/>
    </location>
</feature>
<dbReference type="InterPro" id="IPR052155">
    <property type="entry name" value="Biofilm_reg_signaling"/>
</dbReference>
<keyword evidence="1" id="KW-1133">Transmembrane helix</keyword>
<dbReference type="InterPro" id="IPR029787">
    <property type="entry name" value="Nucleotide_cyclase"/>
</dbReference>
<gene>
    <name evidence="4" type="ORF">DXX93_19035</name>
</gene>
<keyword evidence="1" id="KW-0472">Membrane</keyword>
<dbReference type="AlphaFoldDB" id="A0A3E0TVS0"/>
<sequence length="523" mass="59265">MPGQTTLSKQLRKRAGIELIIASLIVIGITLITLVADIDAFEWLFEFTRAHEEWDLDEVVLFIFYLGVIGSIYTFRRLQDIKRLNQQISELAFFDEVTQLPNRALATDRLNILLHNYQQSGKKLAVAFVDFDNFKVINDTYGHSLGDSLLKQVGNRLRQCVGVNDTVGRLGGDEFLLLITYAEQADLEVVATKLREVQQRPYLLDFNEVKVTFSIGVALYPKDATCQTELLKAADSAMYHTKKLGKGDITFYDHQIREQLTQRYYIETGLKTAISQRELHVQYQPQASLKTEQLTGYEALLRWQKDGQFINPAEFITIAEETGQIEQIGFWVLEQALTEMQPVLTHGQTLSVNLSPRQFHQENLVPLISNLLNKLGFPAEQLELEITESAIISNFDRAISLISELKKLGITIAVDDFGTGYSSLIRLRDLGADRLKIDKHFINRLNHSDKDEQLVKYIIMLAQNMDLNVVAEGVETPAQLAKLRELGCDAIQGYLYARPMPIAELLKNKQGDLLYPLANAKQG</sequence>
<evidence type="ECO:0000313" key="5">
    <source>
        <dbReference type="Proteomes" id="UP000256478"/>
    </source>
</evidence>
<organism evidence="4 5">
    <name type="scientific">Thalassotalea euphylliae</name>
    <dbReference type="NCBI Taxonomy" id="1655234"/>
    <lineage>
        <taxon>Bacteria</taxon>
        <taxon>Pseudomonadati</taxon>
        <taxon>Pseudomonadota</taxon>
        <taxon>Gammaproteobacteria</taxon>
        <taxon>Alteromonadales</taxon>
        <taxon>Colwelliaceae</taxon>
        <taxon>Thalassotalea</taxon>
    </lineage>
</organism>
<feature type="domain" description="GGDEF" evidence="3">
    <location>
        <begin position="122"/>
        <end position="254"/>
    </location>
</feature>
<dbReference type="Pfam" id="PF00563">
    <property type="entry name" value="EAL"/>
    <property type="match status" value="1"/>
</dbReference>
<dbReference type="PANTHER" id="PTHR44757">
    <property type="entry name" value="DIGUANYLATE CYCLASE DGCP"/>
    <property type="match status" value="1"/>
</dbReference>
<dbReference type="InterPro" id="IPR035919">
    <property type="entry name" value="EAL_sf"/>
</dbReference>
<dbReference type="InterPro" id="IPR001633">
    <property type="entry name" value="EAL_dom"/>
</dbReference>
<dbReference type="EMBL" id="QUOU01000001">
    <property type="protein sequence ID" value="REL28453.1"/>
    <property type="molecule type" value="Genomic_DNA"/>
</dbReference>
<dbReference type="NCBIfam" id="TIGR00254">
    <property type="entry name" value="GGDEF"/>
    <property type="match status" value="1"/>
</dbReference>
<dbReference type="Proteomes" id="UP000256478">
    <property type="component" value="Unassembled WGS sequence"/>
</dbReference>
<comment type="caution">
    <text evidence="4">The sequence shown here is derived from an EMBL/GenBank/DDBJ whole genome shotgun (WGS) entry which is preliminary data.</text>
</comment>
<evidence type="ECO:0000259" key="2">
    <source>
        <dbReference type="PROSITE" id="PS50883"/>
    </source>
</evidence>
<name>A0A3E0TVS0_9GAMM</name>
<dbReference type="SUPFAM" id="SSF55073">
    <property type="entry name" value="Nucleotide cyclase"/>
    <property type="match status" value="1"/>
</dbReference>
<dbReference type="Gene3D" id="3.20.20.450">
    <property type="entry name" value="EAL domain"/>
    <property type="match status" value="1"/>
</dbReference>
<dbReference type="CDD" id="cd01949">
    <property type="entry name" value="GGDEF"/>
    <property type="match status" value="1"/>
</dbReference>
<protein>
    <submittedName>
        <fullName evidence="4">EAL domain-containing protein</fullName>
    </submittedName>
</protein>
<dbReference type="PROSITE" id="PS50887">
    <property type="entry name" value="GGDEF"/>
    <property type="match status" value="1"/>
</dbReference>
<evidence type="ECO:0000259" key="3">
    <source>
        <dbReference type="PROSITE" id="PS50887"/>
    </source>
</evidence>